<dbReference type="KEGG" id="aba:Acid345_1987"/>
<feature type="binding site" evidence="2">
    <location>
        <position position="8"/>
    </location>
    <ligand>
        <name>Fe cation</name>
        <dbReference type="ChEBI" id="CHEBI:24875"/>
        <label>1</label>
    </ligand>
</feature>
<feature type="binding site" evidence="2">
    <location>
        <position position="40"/>
    </location>
    <ligand>
        <name>Fe cation</name>
        <dbReference type="ChEBI" id="CHEBI:24875"/>
        <label>1</label>
    </ligand>
</feature>
<protein>
    <recommendedName>
        <fullName evidence="5">Metallophosphoesterase</fullName>
    </recommendedName>
</protein>
<feature type="binding site" evidence="2">
    <location>
        <position position="187"/>
    </location>
    <ligand>
        <name>Fe cation</name>
        <dbReference type="ChEBI" id="CHEBI:24875"/>
        <label>2</label>
    </ligand>
</feature>
<gene>
    <name evidence="3" type="ordered locus">Acid345_1987</name>
</gene>
<dbReference type="eggNOG" id="COG1692">
    <property type="taxonomic scope" value="Bacteria"/>
</dbReference>
<dbReference type="RefSeq" id="WP_011522789.1">
    <property type="nucleotide sequence ID" value="NC_008009.1"/>
</dbReference>
<dbReference type="AlphaFoldDB" id="Q1IQ62"/>
<feature type="binding site" evidence="2">
    <location>
        <position position="162"/>
    </location>
    <ligand>
        <name>Fe cation</name>
        <dbReference type="ChEBI" id="CHEBI:24875"/>
        <label>2</label>
    </ligand>
</feature>
<evidence type="ECO:0008006" key="5">
    <source>
        <dbReference type="Google" id="ProtNLM"/>
    </source>
</evidence>
<dbReference type="STRING" id="204669.Acid345_1987"/>
<feature type="binding site" evidence="2">
    <location>
        <position position="39"/>
    </location>
    <ligand>
        <name>Fe cation</name>
        <dbReference type="ChEBI" id="CHEBI:24875"/>
        <label>1</label>
    </ligand>
</feature>
<dbReference type="Proteomes" id="UP000002432">
    <property type="component" value="Chromosome"/>
</dbReference>
<keyword evidence="2" id="KW-0479">Metal-binding</keyword>
<dbReference type="HOGENOM" id="CLU_068238_0_0_0"/>
<feature type="active site" description="Proton donor" evidence="1">
    <location>
        <position position="68"/>
    </location>
</feature>
<evidence type="ECO:0000313" key="3">
    <source>
        <dbReference type="EMBL" id="ABF40988.1"/>
    </source>
</evidence>
<dbReference type="PIRSF" id="PIRSF004789">
    <property type="entry name" value="DR1281"/>
    <property type="match status" value="1"/>
</dbReference>
<dbReference type="GO" id="GO:0046872">
    <property type="term" value="F:metal ion binding"/>
    <property type="evidence" value="ECO:0007669"/>
    <property type="project" value="UniProtKB-KW"/>
</dbReference>
<proteinExistence type="predicted"/>
<reference evidence="3 4" key="1">
    <citation type="journal article" date="2009" name="Appl. Environ. Microbiol.">
        <title>Three genomes from the phylum Acidobacteria provide insight into the lifestyles of these microorganisms in soils.</title>
        <authorList>
            <person name="Ward N.L."/>
            <person name="Challacombe J.F."/>
            <person name="Janssen P.H."/>
            <person name="Henrissat B."/>
            <person name="Coutinho P.M."/>
            <person name="Wu M."/>
            <person name="Xie G."/>
            <person name="Haft D.H."/>
            <person name="Sait M."/>
            <person name="Badger J."/>
            <person name="Barabote R.D."/>
            <person name="Bradley B."/>
            <person name="Brettin T.S."/>
            <person name="Brinkac L.M."/>
            <person name="Bruce D."/>
            <person name="Creasy T."/>
            <person name="Daugherty S.C."/>
            <person name="Davidsen T.M."/>
            <person name="DeBoy R.T."/>
            <person name="Detter J.C."/>
            <person name="Dodson R.J."/>
            <person name="Durkin A.S."/>
            <person name="Ganapathy A."/>
            <person name="Gwinn-Giglio M."/>
            <person name="Han C.S."/>
            <person name="Khouri H."/>
            <person name="Kiss H."/>
            <person name="Kothari S.P."/>
            <person name="Madupu R."/>
            <person name="Nelson K.E."/>
            <person name="Nelson W.C."/>
            <person name="Paulsen I."/>
            <person name="Penn K."/>
            <person name="Ren Q."/>
            <person name="Rosovitz M.J."/>
            <person name="Selengut J.D."/>
            <person name="Shrivastava S."/>
            <person name="Sullivan S.A."/>
            <person name="Tapia R."/>
            <person name="Thompson L.S."/>
            <person name="Watkins K.L."/>
            <person name="Yang Q."/>
            <person name="Yu C."/>
            <person name="Zafar N."/>
            <person name="Zhou L."/>
            <person name="Kuske C.R."/>
        </authorList>
    </citation>
    <scope>NUCLEOTIDE SEQUENCE [LARGE SCALE GENOMIC DNA]</scope>
    <source>
        <strain evidence="3 4">Ellin345</strain>
    </source>
</reference>
<dbReference type="OrthoDB" id="9801109at2"/>
<accession>Q1IQ62</accession>
<evidence type="ECO:0000256" key="1">
    <source>
        <dbReference type="PIRSR" id="PIRSR004789-50"/>
    </source>
</evidence>
<dbReference type="EnsemblBacteria" id="ABF40988">
    <property type="protein sequence ID" value="ABF40988"/>
    <property type="gene ID" value="Acid345_1987"/>
</dbReference>
<dbReference type="InterPro" id="IPR005235">
    <property type="entry name" value="YmdB-like"/>
</dbReference>
<dbReference type="PANTHER" id="PTHR36303:SF1">
    <property type="entry name" value="2',3'-CYCLIC-NUCLEOTIDE 2'-PHOSPHODIESTERASE"/>
    <property type="match status" value="1"/>
</dbReference>
<keyword evidence="4" id="KW-1185">Reference proteome</keyword>
<dbReference type="PANTHER" id="PTHR36303">
    <property type="entry name" value="2',3'-CYCLIC-NUCLEOTIDE 2'-PHOSPHODIESTERASE"/>
    <property type="match status" value="1"/>
</dbReference>
<name>Q1IQ62_KORVE</name>
<dbReference type="Gene3D" id="3.60.21.10">
    <property type="match status" value="1"/>
</dbReference>
<dbReference type="EMBL" id="CP000360">
    <property type="protein sequence ID" value="ABF40988.1"/>
    <property type="molecule type" value="Genomic_DNA"/>
</dbReference>
<dbReference type="NCBIfam" id="TIGR00282">
    <property type="entry name" value="TIGR00282 family metallophosphoesterase"/>
    <property type="match status" value="1"/>
</dbReference>
<sequence>MRILFVGDIFGRPGRSIVEERIPALIRERNIDLAIANAENAAGGFGLTPSIAEELFALGFDALTTGNHVWDKKEIIEYFNNAAKNPGSLAHKIVRPANYPNGTPGWGFYEGHTAGGREFSGVPFAVINLQGRVFMANNDDPFRKADEILEKIKAKVVIVDIHAEATSEKVALAWYLEGRVTAVLGTHTHVPTADERVLPGGTAAQTDVGMSGPYASVIGVQKELIVQRFLSNMPSRFEAATDDVRLCGCIIECDDQTGRAKDIERIMIHEVEA</sequence>
<evidence type="ECO:0000256" key="2">
    <source>
        <dbReference type="PIRSR" id="PIRSR004789-51"/>
    </source>
</evidence>
<feature type="binding site" evidence="2">
    <location>
        <position position="39"/>
    </location>
    <ligand>
        <name>Fe cation</name>
        <dbReference type="ChEBI" id="CHEBI:24875"/>
        <label>2</label>
    </ligand>
</feature>
<feature type="binding site" evidence="2">
    <location>
        <position position="189"/>
    </location>
    <ligand>
        <name>Fe cation</name>
        <dbReference type="ChEBI" id="CHEBI:24875"/>
        <label>1</label>
    </ligand>
</feature>
<evidence type="ECO:0000313" key="4">
    <source>
        <dbReference type="Proteomes" id="UP000002432"/>
    </source>
</evidence>
<dbReference type="Pfam" id="PF13277">
    <property type="entry name" value="YmdB"/>
    <property type="match status" value="1"/>
</dbReference>
<dbReference type="GO" id="GO:0004113">
    <property type="term" value="F:2',3'-cyclic-nucleotide 3'-phosphodiesterase activity"/>
    <property type="evidence" value="ECO:0007669"/>
    <property type="project" value="TreeGrafter"/>
</dbReference>
<dbReference type="InterPro" id="IPR029052">
    <property type="entry name" value="Metallo-depent_PP-like"/>
</dbReference>
<dbReference type="SUPFAM" id="SSF56300">
    <property type="entry name" value="Metallo-dependent phosphatases"/>
    <property type="match status" value="1"/>
</dbReference>
<dbReference type="CDD" id="cd07382">
    <property type="entry name" value="MPP_DR1281"/>
    <property type="match status" value="1"/>
</dbReference>
<organism evidence="3 4">
    <name type="scientific">Koribacter versatilis (strain Ellin345)</name>
    <dbReference type="NCBI Taxonomy" id="204669"/>
    <lineage>
        <taxon>Bacteria</taxon>
        <taxon>Pseudomonadati</taxon>
        <taxon>Acidobacteriota</taxon>
        <taxon>Terriglobia</taxon>
        <taxon>Terriglobales</taxon>
        <taxon>Candidatus Korobacteraceae</taxon>
        <taxon>Candidatus Korobacter</taxon>
    </lineage>
</organism>
<feature type="binding site" evidence="2">
    <location>
        <position position="67"/>
    </location>
    <ligand>
        <name>Fe cation</name>
        <dbReference type="ChEBI" id="CHEBI:24875"/>
        <label>2</label>
    </ligand>
</feature>